<evidence type="ECO:0000313" key="2">
    <source>
        <dbReference type="EMBL" id="QTD48946.1"/>
    </source>
</evidence>
<dbReference type="EMBL" id="CP071793">
    <property type="protein sequence ID" value="QTD48946.1"/>
    <property type="molecule type" value="Genomic_DNA"/>
</dbReference>
<dbReference type="NCBIfam" id="TIGR03436">
    <property type="entry name" value="acidobact_VWFA"/>
    <property type="match status" value="1"/>
</dbReference>
<protein>
    <submittedName>
        <fullName evidence="2">VWA domain-containing protein</fullName>
    </submittedName>
</protein>
<keyword evidence="1" id="KW-0732">Signal</keyword>
<evidence type="ECO:0000256" key="1">
    <source>
        <dbReference type="SAM" id="SignalP"/>
    </source>
</evidence>
<dbReference type="InterPro" id="IPR017802">
    <property type="entry name" value="VWFA-rel_acidobac-type"/>
</dbReference>
<feature type="signal peptide" evidence="1">
    <location>
        <begin position="1"/>
        <end position="23"/>
    </location>
</feature>
<dbReference type="Proteomes" id="UP000663929">
    <property type="component" value="Chromosome"/>
</dbReference>
<feature type="chain" id="PRO_5035181015" evidence="1">
    <location>
        <begin position="24"/>
        <end position="492"/>
    </location>
</feature>
<dbReference type="RefSeq" id="WP_237378595.1">
    <property type="nucleotide sequence ID" value="NZ_CP071793.1"/>
</dbReference>
<reference evidence="2" key="1">
    <citation type="submission" date="2021-03" db="EMBL/GenBank/DDBJ databases">
        <title>Acanthopleuribacteraceae sp. M133.</title>
        <authorList>
            <person name="Wang G."/>
        </authorList>
    </citation>
    <scope>NUCLEOTIDE SEQUENCE</scope>
    <source>
        <strain evidence="2">M133</strain>
    </source>
</reference>
<gene>
    <name evidence="2" type="ORF">J3U87_25460</name>
</gene>
<evidence type="ECO:0000313" key="3">
    <source>
        <dbReference type="Proteomes" id="UP000663929"/>
    </source>
</evidence>
<dbReference type="AlphaFoldDB" id="A0A8A4TGA4"/>
<keyword evidence="3" id="KW-1185">Reference proteome</keyword>
<sequence>MIKRTPICLVALLAVSLGSYLFAHDERTVTEEMKVNLVELEVRAHTLGGKSLYGLNATDFVVKENGRVQAIDSFEEVDLNALNAAERDARRKRTMILLDFKNTQYEVMRTSFEHLRNYITMYDHGNSDFGLAVNADGIIEFLPFTANREHFLEAVDMAESYYRKSRYKSYTSIRQGRNFGHGYGPFGVPGFGPSGHYRSSHHLTQDYYRRELEILGQFVNYLGVWSGEKNLVLVSNPWDLHISDDNEGSSNDPAVLSMKDIQTTALYNKVTVNVISLDRHVDMTSARYVVRQAPRVLDRTAEVASSTAGSFYHANRAGLAKVLEQTVDELTHYYRIRYYSNQAGDRYRRIQVVAKGVNRVATHFSGYYPKGTGIVPANVNGSAEMEQGQWTLSTGTDWMAWTHSGWKKKRANYAISHRVYGVSGELLAERVRSGELKVRKRKGSYDYPQLLQEVRFDLGEGHEPARIETTVVDLTSGERLVLSKDLDRDNLG</sequence>
<accession>A0A8A4TGA4</accession>
<dbReference type="KEGG" id="scor:J3U87_25460"/>
<name>A0A8A4TGA4_SULCO</name>
<proteinExistence type="predicted"/>
<organism evidence="2 3">
    <name type="scientific">Sulfidibacter corallicola</name>
    <dbReference type="NCBI Taxonomy" id="2818388"/>
    <lineage>
        <taxon>Bacteria</taxon>
        <taxon>Pseudomonadati</taxon>
        <taxon>Acidobacteriota</taxon>
        <taxon>Holophagae</taxon>
        <taxon>Acanthopleuribacterales</taxon>
        <taxon>Acanthopleuribacteraceae</taxon>
        <taxon>Sulfidibacter</taxon>
    </lineage>
</organism>